<proteinExistence type="predicted"/>
<name>A0A2J6PDS1_9HELO</name>
<dbReference type="OrthoDB" id="3536454at2759"/>
<reference evidence="2 3" key="1">
    <citation type="submission" date="2016-05" db="EMBL/GenBank/DDBJ databases">
        <title>A degradative enzymes factory behind the ericoid mycorrhizal symbiosis.</title>
        <authorList>
            <consortium name="DOE Joint Genome Institute"/>
            <person name="Martino E."/>
            <person name="Morin E."/>
            <person name="Grelet G."/>
            <person name="Kuo A."/>
            <person name="Kohler A."/>
            <person name="Daghino S."/>
            <person name="Barry K."/>
            <person name="Choi C."/>
            <person name="Cichocki N."/>
            <person name="Clum A."/>
            <person name="Copeland A."/>
            <person name="Hainaut M."/>
            <person name="Haridas S."/>
            <person name="Labutti K."/>
            <person name="Lindquist E."/>
            <person name="Lipzen A."/>
            <person name="Khouja H.-R."/>
            <person name="Murat C."/>
            <person name="Ohm R."/>
            <person name="Olson A."/>
            <person name="Spatafora J."/>
            <person name="Veneault-Fourrey C."/>
            <person name="Henrissat B."/>
            <person name="Grigoriev I."/>
            <person name="Martin F."/>
            <person name="Perotto S."/>
        </authorList>
    </citation>
    <scope>NUCLEOTIDE SEQUENCE [LARGE SCALE GENOMIC DNA]</scope>
    <source>
        <strain evidence="2 3">UAMH 7357</strain>
    </source>
</reference>
<dbReference type="InterPro" id="IPR045518">
    <property type="entry name" value="2EXR"/>
</dbReference>
<keyword evidence="3" id="KW-1185">Reference proteome</keyword>
<organism evidence="2 3">
    <name type="scientific">Hyaloscypha hepaticicola</name>
    <dbReference type="NCBI Taxonomy" id="2082293"/>
    <lineage>
        <taxon>Eukaryota</taxon>
        <taxon>Fungi</taxon>
        <taxon>Dikarya</taxon>
        <taxon>Ascomycota</taxon>
        <taxon>Pezizomycotina</taxon>
        <taxon>Leotiomycetes</taxon>
        <taxon>Helotiales</taxon>
        <taxon>Hyaloscyphaceae</taxon>
        <taxon>Hyaloscypha</taxon>
    </lineage>
</organism>
<accession>A0A2J6PDS1</accession>
<evidence type="ECO:0000313" key="3">
    <source>
        <dbReference type="Proteomes" id="UP000235672"/>
    </source>
</evidence>
<dbReference type="Proteomes" id="UP000235672">
    <property type="component" value="Unassembled WGS sequence"/>
</dbReference>
<gene>
    <name evidence="2" type="ORF">NA56DRAFT_666595</name>
</gene>
<feature type="domain" description="2EXR" evidence="1">
    <location>
        <begin position="22"/>
        <end position="134"/>
    </location>
</feature>
<protein>
    <recommendedName>
        <fullName evidence="1">2EXR domain-containing protein</fullName>
    </recommendedName>
</protein>
<dbReference type="EMBL" id="KZ613562">
    <property type="protein sequence ID" value="PMD12177.1"/>
    <property type="molecule type" value="Genomic_DNA"/>
</dbReference>
<dbReference type="Pfam" id="PF20150">
    <property type="entry name" value="2EXR"/>
    <property type="match status" value="1"/>
</dbReference>
<dbReference type="AlphaFoldDB" id="A0A2J6PDS1"/>
<evidence type="ECO:0000313" key="2">
    <source>
        <dbReference type="EMBL" id="PMD12177.1"/>
    </source>
</evidence>
<evidence type="ECO:0000259" key="1">
    <source>
        <dbReference type="Pfam" id="PF20150"/>
    </source>
</evidence>
<sequence>MADNTSDTIAQCVEVQEPLTEFTFFPELPLELRLKIFKHALPTGPKGIRVLRVAIDTVTSVANSKIAIKRKFEAQRSESKVECTSHLIFRLLSHPHSIHIKDIGLLSASPESRGVYLGHFTQSLRATENGLIRFAKEDIIYIGDCIYWNKAKQGRLMANIANIWDCVQTASFRNMLKAGKGFEGIPCQKLAFSVLWLYDEFLHGVLSTDPRACGEDWGLSFIMKCQGLRETGAIHQGEIDIRRQEPKLDRADTIRRQWEECEELRVRKLPEVASNNIDRPIQIRDLNVNMGKGNIFEDVPCQNLTVSSFIPAWLGRSLISGETGALGDIARNKQDGQKHVLGKAVFVGLT</sequence>